<accession>A0A815K5J4</accession>
<evidence type="ECO:0000256" key="3">
    <source>
        <dbReference type="ARBA" id="ARBA00022737"/>
    </source>
</evidence>
<feature type="disulfide bond" evidence="6">
    <location>
        <begin position="26"/>
        <end position="35"/>
    </location>
</feature>
<dbReference type="SMART" id="SM00179">
    <property type="entry name" value="EGF_CA"/>
    <property type="match status" value="5"/>
</dbReference>
<dbReference type="AlphaFoldDB" id="A0A815K5J4"/>
<dbReference type="OrthoDB" id="283575at2759"/>
<dbReference type="Proteomes" id="UP000681722">
    <property type="component" value="Unassembled WGS sequence"/>
</dbReference>
<dbReference type="EMBL" id="CAJOBC010082272">
    <property type="protein sequence ID" value="CAF4283635.1"/>
    <property type="molecule type" value="Genomic_DNA"/>
</dbReference>
<dbReference type="GO" id="GO:0005886">
    <property type="term" value="C:plasma membrane"/>
    <property type="evidence" value="ECO:0007669"/>
    <property type="project" value="TreeGrafter"/>
</dbReference>
<gene>
    <name evidence="8" type="ORF">GPM918_LOCUS32696</name>
    <name evidence="9" type="ORF">SRO942_LOCUS33372</name>
</gene>
<evidence type="ECO:0000313" key="9">
    <source>
        <dbReference type="EMBL" id="CAF4283635.1"/>
    </source>
</evidence>
<evidence type="ECO:0000256" key="5">
    <source>
        <dbReference type="ARBA" id="ARBA00023180"/>
    </source>
</evidence>
<dbReference type="SUPFAM" id="SSF57196">
    <property type="entry name" value="EGF/Laminin"/>
    <property type="match status" value="5"/>
</dbReference>
<sequence length="301" mass="32481">DVCIPNPCLNGGQCVPNGVAGFVCRCPEGFTGNRCEDRDVCNPNPCRNGGVCVSNGNGSYQCQCKTGYQGVNCDQIDICGVKNPCICGTCQNDPYNAQGFRCFCPPGYSGDRCEKLLNCLDQGQECINGGECIQRPLGDYICSCSHPYCGLRCESQRPTCTTVVPYTQLNAGNCAPSICNNRGICQQNAYSATCYCSTGWSGSRCQYTGSKVSEATVSVPIIAYAQSKLAQIWHASELQQQTSIKAYKQSLYCCLSDDTIPDGFHGDCKQAEASPLASDKKIAEHVGILVKNKLKIKQHNK</sequence>
<name>A0A815K5J4_9BILA</name>
<dbReference type="SMART" id="SM00181">
    <property type="entry name" value="EGF"/>
    <property type="match status" value="5"/>
</dbReference>
<feature type="disulfide bond" evidence="6">
    <location>
        <begin position="85"/>
        <end position="102"/>
    </location>
</feature>
<dbReference type="PROSITE" id="PS01186">
    <property type="entry name" value="EGF_2"/>
    <property type="match status" value="5"/>
</dbReference>
<dbReference type="FunFam" id="2.10.25.10:FF:000100">
    <property type="entry name" value="neurogenic locus notch homolog protein 3"/>
    <property type="match status" value="2"/>
</dbReference>
<dbReference type="InterPro" id="IPR001881">
    <property type="entry name" value="EGF-like_Ca-bd_dom"/>
</dbReference>
<feature type="disulfide bond" evidence="6">
    <location>
        <begin position="144"/>
        <end position="153"/>
    </location>
</feature>
<evidence type="ECO:0000313" key="10">
    <source>
        <dbReference type="Proteomes" id="UP000663829"/>
    </source>
</evidence>
<dbReference type="Proteomes" id="UP000663829">
    <property type="component" value="Unassembled WGS sequence"/>
</dbReference>
<protein>
    <recommendedName>
        <fullName evidence="7">EGF-like domain-containing protein</fullName>
    </recommendedName>
</protein>
<feature type="domain" description="EGF-like" evidence="7">
    <location>
        <begin position="75"/>
        <end position="114"/>
    </location>
</feature>
<dbReference type="GO" id="GO:0007157">
    <property type="term" value="P:heterophilic cell-cell adhesion via plasma membrane cell adhesion molecules"/>
    <property type="evidence" value="ECO:0007669"/>
    <property type="project" value="TreeGrafter"/>
</dbReference>
<evidence type="ECO:0000256" key="1">
    <source>
        <dbReference type="ARBA" id="ARBA00022536"/>
    </source>
</evidence>
<dbReference type="EMBL" id="CAJNOQ010016863">
    <property type="protein sequence ID" value="CAF1388824.1"/>
    <property type="molecule type" value="Genomic_DNA"/>
</dbReference>
<dbReference type="PANTHER" id="PTHR24049">
    <property type="entry name" value="CRUMBS FAMILY MEMBER"/>
    <property type="match status" value="1"/>
</dbReference>
<keyword evidence="5" id="KW-0325">Glycoprotein</keyword>
<comment type="caution">
    <text evidence="6">Lacks conserved residue(s) required for the propagation of feature annotation.</text>
</comment>
<dbReference type="PANTHER" id="PTHR24049:SF22">
    <property type="entry name" value="DROSOPHILA CRUMBS HOMOLOG"/>
    <property type="match status" value="1"/>
</dbReference>
<comment type="caution">
    <text evidence="8">The sequence shown here is derived from an EMBL/GenBank/DDBJ whole genome shotgun (WGS) entry which is preliminary data.</text>
</comment>
<keyword evidence="1 6" id="KW-0245">EGF-like domain</keyword>
<evidence type="ECO:0000259" key="7">
    <source>
        <dbReference type="PROSITE" id="PS50026"/>
    </source>
</evidence>
<keyword evidence="4 6" id="KW-1015">Disulfide bond</keyword>
<dbReference type="PROSITE" id="PS50026">
    <property type="entry name" value="EGF_3"/>
    <property type="match status" value="5"/>
</dbReference>
<dbReference type="GO" id="GO:0032991">
    <property type="term" value="C:protein-containing complex"/>
    <property type="evidence" value="ECO:0007669"/>
    <property type="project" value="TreeGrafter"/>
</dbReference>
<evidence type="ECO:0000256" key="6">
    <source>
        <dbReference type="PROSITE-ProRule" id="PRU00076"/>
    </source>
</evidence>
<dbReference type="InterPro" id="IPR000742">
    <property type="entry name" value="EGF"/>
</dbReference>
<proteinExistence type="predicted"/>
<evidence type="ECO:0000256" key="2">
    <source>
        <dbReference type="ARBA" id="ARBA00022729"/>
    </source>
</evidence>
<feature type="disulfide bond" evidence="6">
    <location>
        <begin position="104"/>
        <end position="113"/>
    </location>
</feature>
<feature type="domain" description="EGF-like" evidence="7">
    <location>
        <begin position="170"/>
        <end position="206"/>
    </location>
</feature>
<dbReference type="Gene3D" id="2.10.25.10">
    <property type="entry name" value="Laminin"/>
    <property type="match status" value="4"/>
</dbReference>
<keyword evidence="2" id="KW-0732">Signal</keyword>
<dbReference type="PROSITE" id="PS00022">
    <property type="entry name" value="EGF_1"/>
    <property type="match status" value="5"/>
</dbReference>
<keyword evidence="10" id="KW-1185">Reference proteome</keyword>
<dbReference type="InterPro" id="IPR051022">
    <property type="entry name" value="Notch_Cell-Fate_Det"/>
</dbReference>
<feature type="domain" description="EGF-like" evidence="7">
    <location>
        <begin position="37"/>
        <end position="74"/>
    </location>
</feature>
<feature type="domain" description="EGF-like" evidence="7">
    <location>
        <begin position="1"/>
        <end position="36"/>
    </location>
</feature>
<feature type="domain" description="EGF-like" evidence="7">
    <location>
        <begin position="115"/>
        <end position="154"/>
    </location>
</feature>
<dbReference type="GO" id="GO:0045197">
    <property type="term" value="P:establishment or maintenance of epithelial cell apical/basal polarity"/>
    <property type="evidence" value="ECO:0007669"/>
    <property type="project" value="TreeGrafter"/>
</dbReference>
<feature type="disulfide bond" evidence="6">
    <location>
        <begin position="196"/>
        <end position="205"/>
    </location>
</feature>
<reference evidence="8" key="1">
    <citation type="submission" date="2021-02" db="EMBL/GenBank/DDBJ databases">
        <authorList>
            <person name="Nowell W R."/>
        </authorList>
    </citation>
    <scope>NUCLEOTIDE SEQUENCE</scope>
</reference>
<dbReference type="GO" id="GO:0005509">
    <property type="term" value="F:calcium ion binding"/>
    <property type="evidence" value="ECO:0007669"/>
    <property type="project" value="InterPro"/>
</dbReference>
<feature type="disulfide bond" evidence="6">
    <location>
        <begin position="64"/>
        <end position="73"/>
    </location>
</feature>
<evidence type="ECO:0000256" key="4">
    <source>
        <dbReference type="ARBA" id="ARBA00023157"/>
    </source>
</evidence>
<dbReference type="CDD" id="cd00054">
    <property type="entry name" value="EGF_CA"/>
    <property type="match status" value="3"/>
</dbReference>
<organism evidence="8 10">
    <name type="scientific">Didymodactylos carnosus</name>
    <dbReference type="NCBI Taxonomy" id="1234261"/>
    <lineage>
        <taxon>Eukaryota</taxon>
        <taxon>Metazoa</taxon>
        <taxon>Spiralia</taxon>
        <taxon>Gnathifera</taxon>
        <taxon>Rotifera</taxon>
        <taxon>Eurotatoria</taxon>
        <taxon>Bdelloidea</taxon>
        <taxon>Philodinida</taxon>
        <taxon>Philodinidae</taxon>
        <taxon>Didymodactylos</taxon>
    </lineage>
</organism>
<keyword evidence="3" id="KW-0677">Repeat</keyword>
<feature type="non-terminal residue" evidence="8">
    <location>
        <position position="301"/>
    </location>
</feature>
<dbReference type="PRINTS" id="PR00010">
    <property type="entry name" value="EGFBLOOD"/>
</dbReference>
<evidence type="ECO:0000313" key="8">
    <source>
        <dbReference type="EMBL" id="CAF1388824.1"/>
    </source>
</evidence>
<dbReference type="Pfam" id="PF00008">
    <property type="entry name" value="EGF"/>
    <property type="match status" value="3"/>
</dbReference>